<organism evidence="1 2">
    <name type="scientific">Tenacibaculum tangerinum</name>
    <dbReference type="NCBI Taxonomy" id="3038772"/>
    <lineage>
        <taxon>Bacteria</taxon>
        <taxon>Pseudomonadati</taxon>
        <taxon>Bacteroidota</taxon>
        <taxon>Flavobacteriia</taxon>
        <taxon>Flavobacteriales</taxon>
        <taxon>Flavobacteriaceae</taxon>
        <taxon>Tenacibaculum</taxon>
    </lineage>
</organism>
<name>A0ABY8L659_9FLAO</name>
<dbReference type="RefSeq" id="WP_279652727.1">
    <property type="nucleotide sequence ID" value="NZ_CP122539.1"/>
</dbReference>
<accession>A0ABY8L659</accession>
<dbReference type="EMBL" id="CP122539">
    <property type="protein sequence ID" value="WGH76867.1"/>
    <property type="molecule type" value="Genomic_DNA"/>
</dbReference>
<sequence length="54" mass="6184">MKKSILNLGRTLNKIDQKQINGGSYRTQEECLAAGCFWGLDAYTNKWRCVCPLF</sequence>
<reference evidence="1 2" key="1">
    <citation type="submission" date="2023-04" db="EMBL/GenBank/DDBJ databases">
        <title>Tenacibaculum tangerinum sp. nov., isolated from sea tidal flat of South Korea.</title>
        <authorList>
            <person name="Lee S.H."/>
            <person name="Kim J.-J."/>
        </authorList>
    </citation>
    <scope>NUCLEOTIDE SEQUENCE [LARGE SCALE GENOMIC DNA]</scope>
    <source>
        <strain evidence="1 2">GRR-S3-23</strain>
    </source>
</reference>
<evidence type="ECO:0000313" key="2">
    <source>
        <dbReference type="Proteomes" id="UP001232001"/>
    </source>
</evidence>
<protein>
    <submittedName>
        <fullName evidence="1">Uncharacterized protein</fullName>
    </submittedName>
</protein>
<gene>
    <name evidence="1" type="ORF">P8625_06915</name>
</gene>
<keyword evidence="2" id="KW-1185">Reference proteome</keyword>
<evidence type="ECO:0000313" key="1">
    <source>
        <dbReference type="EMBL" id="WGH76867.1"/>
    </source>
</evidence>
<dbReference type="Proteomes" id="UP001232001">
    <property type="component" value="Chromosome"/>
</dbReference>
<proteinExistence type="predicted"/>